<keyword evidence="1" id="KW-0479">Metal-binding</keyword>
<proteinExistence type="predicted"/>
<dbReference type="PROSITE" id="PS00028">
    <property type="entry name" value="ZINC_FINGER_C2H2_1"/>
    <property type="match status" value="4"/>
</dbReference>
<dbReference type="SMART" id="SM00355">
    <property type="entry name" value="ZnF_C2H2"/>
    <property type="match status" value="5"/>
</dbReference>
<dbReference type="GO" id="GO:0008270">
    <property type="term" value="F:zinc ion binding"/>
    <property type="evidence" value="ECO:0007669"/>
    <property type="project" value="UniProtKB-KW"/>
</dbReference>
<evidence type="ECO:0000313" key="4">
    <source>
        <dbReference type="Proteomes" id="UP000735302"/>
    </source>
</evidence>
<evidence type="ECO:0000313" key="3">
    <source>
        <dbReference type="EMBL" id="GFN78630.1"/>
    </source>
</evidence>
<comment type="caution">
    <text evidence="3">The sequence shown here is derived from an EMBL/GenBank/DDBJ whole genome shotgun (WGS) entry which is preliminary data.</text>
</comment>
<dbReference type="PROSITE" id="PS50157">
    <property type="entry name" value="ZINC_FINGER_C2H2_2"/>
    <property type="match status" value="2"/>
</dbReference>
<dbReference type="EMBL" id="BLXT01000592">
    <property type="protein sequence ID" value="GFN78630.1"/>
    <property type="molecule type" value="Genomic_DNA"/>
</dbReference>
<feature type="domain" description="C2H2-type" evidence="2">
    <location>
        <begin position="286"/>
        <end position="318"/>
    </location>
</feature>
<dbReference type="Proteomes" id="UP000735302">
    <property type="component" value="Unassembled WGS sequence"/>
</dbReference>
<gene>
    <name evidence="3" type="ORF">PoB_000513600</name>
</gene>
<keyword evidence="1" id="KW-0862">Zinc</keyword>
<dbReference type="InterPro" id="IPR013087">
    <property type="entry name" value="Znf_C2H2_type"/>
</dbReference>
<dbReference type="AlphaFoldDB" id="A0AAV3Y612"/>
<dbReference type="Gene3D" id="3.30.160.60">
    <property type="entry name" value="Classic Zinc Finger"/>
    <property type="match status" value="1"/>
</dbReference>
<accession>A0AAV3Y612</accession>
<keyword evidence="4" id="KW-1185">Reference proteome</keyword>
<name>A0AAV3Y612_9GAST</name>
<evidence type="ECO:0000259" key="2">
    <source>
        <dbReference type="PROSITE" id="PS50157"/>
    </source>
</evidence>
<keyword evidence="1" id="KW-0863">Zinc-finger</keyword>
<reference evidence="3 4" key="1">
    <citation type="journal article" date="2021" name="Elife">
        <title>Chloroplast acquisition without the gene transfer in kleptoplastic sea slugs, Plakobranchus ocellatus.</title>
        <authorList>
            <person name="Maeda T."/>
            <person name="Takahashi S."/>
            <person name="Yoshida T."/>
            <person name="Shimamura S."/>
            <person name="Takaki Y."/>
            <person name="Nagai Y."/>
            <person name="Toyoda A."/>
            <person name="Suzuki Y."/>
            <person name="Arimoto A."/>
            <person name="Ishii H."/>
            <person name="Satoh N."/>
            <person name="Nishiyama T."/>
            <person name="Hasebe M."/>
            <person name="Maruyama T."/>
            <person name="Minagawa J."/>
            <person name="Obokata J."/>
            <person name="Shigenobu S."/>
        </authorList>
    </citation>
    <scope>NUCLEOTIDE SEQUENCE [LARGE SCALE GENOMIC DNA]</scope>
</reference>
<protein>
    <submittedName>
        <fullName evidence="3">Zinc finger protein 729</fullName>
    </submittedName>
</protein>
<evidence type="ECO:0000256" key="1">
    <source>
        <dbReference type="PROSITE-ProRule" id="PRU00042"/>
    </source>
</evidence>
<organism evidence="3 4">
    <name type="scientific">Plakobranchus ocellatus</name>
    <dbReference type="NCBI Taxonomy" id="259542"/>
    <lineage>
        <taxon>Eukaryota</taxon>
        <taxon>Metazoa</taxon>
        <taxon>Spiralia</taxon>
        <taxon>Lophotrochozoa</taxon>
        <taxon>Mollusca</taxon>
        <taxon>Gastropoda</taxon>
        <taxon>Heterobranchia</taxon>
        <taxon>Euthyneura</taxon>
        <taxon>Panpulmonata</taxon>
        <taxon>Sacoglossa</taxon>
        <taxon>Placobranchoidea</taxon>
        <taxon>Plakobranchidae</taxon>
        <taxon>Plakobranchus</taxon>
    </lineage>
</organism>
<sequence>MLFRQKNAGRETQGNMMKMSTEKCVNNVDKHGQTKCVSYQEDDADVAVENEASVAAHAARVPGSGLTCCCLCLRLFPSDAILLSHFHTCHQLTSCHNQDELAHDVKSSVTWQNYTKEQRKKSCLVHPVYPPSQLPILLDTPLPLDMCSDSNDSGRQRVHRQDIQQRPLHKHSYATNASPLPAKCSLYHYKELMCHLCSVRFSDTSQMATHLQICHGQLLHSQPYHQSSTAGRMIKPQQNMVCSINNQHSSLLSNCLLCSKCNTVFSDRSSLLCHTLKVHPELNQFNICKLCDRLFDNNLDLHRHLKKAHGLNHSGTLKCPFCPAWLPSVEMASVHRVTLHTGALPVHCPFCGTGW</sequence>
<feature type="domain" description="C2H2-type" evidence="2">
    <location>
        <begin position="256"/>
        <end position="284"/>
    </location>
</feature>